<accession>A0A2R7UP95</accession>
<reference evidence="3 4" key="1">
    <citation type="submission" date="2018-04" db="EMBL/GenBank/DDBJ databases">
        <authorList>
            <person name="Go L.Y."/>
            <person name="Mitchell J.A."/>
        </authorList>
    </citation>
    <scope>NUCLEOTIDE SEQUENCE [LARGE SCALE GENOMIC DNA]</scope>
    <source>
        <strain evidence="3 4">KCJK7865</strain>
    </source>
</reference>
<dbReference type="Pfam" id="PF09851">
    <property type="entry name" value="SHOCT"/>
    <property type="match status" value="1"/>
</dbReference>
<keyword evidence="1" id="KW-0812">Transmembrane</keyword>
<evidence type="ECO:0000313" key="3">
    <source>
        <dbReference type="EMBL" id="PTU53911.1"/>
    </source>
</evidence>
<evidence type="ECO:0000313" key="4">
    <source>
        <dbReference type="Proteomes" id="UP000244874"/>
    </source>
</evidence>
<keyword evidence="1" id="KW-0472">Membrane</keyword>
<name>A0A2R7UP95_PSEDL</name>
<dbReference type="AlphaFoldDB" id="A0A2R7UP95"/>
<sequence length="125" mass="13538">MILGFMIIVFWLVLSAGVGMLASSKGRSFWGFTLLSVITSPLLGLIIALIVSDLNKESAREAQVAAENERHLESIKAIARSNTVAAPPQDNVSVADELEKLAALKERGILTDEEFSTQKKQLLQG</sequence>
<dbReference type="Proteomes" id="UP000244874">
    <property type="component" value="Unassembled WGS sequence"/>
</dbReference>
<dbReference type="EMBL" id="QANO01000067">
    <property type="protein sequence ID" value="PTU53911.1"/>
    <property type="molecule type" value="Genomic_DNA"/>
</dbReference>
<gene>
    <name evidence="3" type="ORF">DBB42_02275</name>
</gene>
<evidence type="ECO:0000256" key="1">
    <source>
        <dbReference type="SAM" id="Phobius"/>
    </source>
</evidence>
<organism evidence="3 4">
    <name type="scientific">Pseudomonas plecoglossicida</name>
    <dbReference type="NCBI Taxonomy" id="70775"/>
    <lineage>
        <taxon>Bacteria</taxon>
        <taxon>Pseudomonadati</taxon>
        <taxon>Pseudomonadota</taxon>
        <taxon>Gammaproteobacteria</taxon>
        <taxon>Pseudomonadales</taxon>
        <taxon>Pseudomonadaceae</taxon>
        <taxon>Pseudomonas</taxon>
    </lineage>
</organism>
<feature type="transmembrane region" description="Helical" evidence="1">
    <location>
        <begin position="29"/>
        <end position="51"/>
    </location>
</feature>
<protein>
    <submittedName>
        <fullName evidence="3">SHOCT domain-containing protein</fullName>
    </submittedName>
</protein>
<comment type="caution">
    <text evidence="3">The sequence shown here is derived from an EMBL/GenBank/DDBJ whole genome shotgun (WGS) entry which is preliminary data.</text>
</comment>
<keyword evidence="1" id="KW-1133">Transmembrane helix</keyword>
<dbReference type="InterPro" id="IPR018649">
    <property type="entry name" value="SHOCT"/>
</dbReference>
<feature type="domain" description="SHOCT" evidence="2">
    <location>
        <begin position="96"/>
        <end position="123"/>
    </location>
</feature>
<proteinExistence type="predicted"/>
<evidence type="ECO:0000259" key="2">
    <source>
        <dbReference type="Pfam" id="PF09851"/>
    </source>
</evidence>